<reference evidence="5 6" key="1">
    <citation type="submission" date="2020-11" db="EMBL/GenBank/DDBJ databases">
        <title>Vibrio nitrifigilis sp. nov., a marine nitrogen-fixing bacterium isolated from the lagoon sediment of an islet inside an atoll.</title>
        <authorList>
            <person name="Wang L.-T."/>
            <person name="Shieh W.Y."/>
        </authorList>
    </citation>
    <scope>NUCLEOTIDE SEQUENCE [LARGE SCALE GENOMIC DNA]</scope>
    <source>
        <strain evidence="5 6">NFV-1</strain>
    </source>
</reference>
<dbReference type="PANTHER" id="PTHR11019:SF159">
    <property type="entry name" value="TRANSCRIPTIONAL REGULATOR-RELATED"/>
    <property type="match status" value="1"/>
</dbReference>
<name>A0ABS0GGF5_9VIBR</name>
<dbReference type="CDD" id="cd06124">
    <property type="entry name" value="cupin_NimR-like_N"/>
    <property type="match status" value="1"/>
</dbReference>
<evidence type="ECO:0000259" key="4">
    <source>
        <dbReference type="PROSITE" id="PS01124"/>
    </source>
</evidence>
<keyword evidence="2" id="KW-0238">DNA-binding</keyword>
<dbReference type="InterPro" id="IPR011051">
    <property type="entry name" value="RmlC_Cupin_sf"/>
</dbReference>
<keyword evidence="1" id="KW-0805">Transcription regulation</keyword>
<dbReference type="Proteomes" id="UP000597206">
    <property type="component" value="Unassembled WGS sequence"/>
</dbReference>
<keyword evidence="3" id="KW-0804">Transcription</keyword>
<keyword evidence="6" id="KW-1185">Reference proteome</keyword>
<dbReference type="InterPro" id="IPR018060">
    <property type="entry name" value="HTH_AraC"/>
</dbReference>
<evidence type="ECO:0000256" key="3">
    <source>
        <dbReference type="ARBA" id="ARBA00023163"/>
    </source>
</evidence>
<comment type="caution">
    <text evidence="5">The sequence shown here is derived from an EMBL/GenBank/DDBJ whole genome shotgun (WGS) entry which is preliminary data.</text>
</comment>
<dbReference type="SUPFAM" id="SSF51182">
    <property type="entry name" value="RmlC-like cupins"/>
    <property type="match status" value="1"/>
</dbReference>
<dbReference type="Pfam" id="PF02311">
    <property type="entry name" value="AraC_binding"/>
    <property type="match status" value="1"/>
</dbReference>
<accession>A0ABS0GGF5</accession>
<evidence type="ECO:0000313" key="5">
    <source>
        <dbReference type="EMBL" id="MBF9001501.1"/>
    </source>
</evidence>
<dbReference type="Gene3D" id="2.60.120.10">
    <property type="entry name" value="Jelly Rolls"/>
    <property type="match status" value="1"/>
</dbReference>
<dbReference type="RefSeq" id="WP_196123728.1">
    <property type="nucleotide sequence ID" value="NZ_JADPMR010000001.1"/>
</dbReference>
<evidence type="ECO:0000256" key="1">
    <source>
        <dbReference type="ARBA" id="ARBA00023015"/>
    </source>
</evidence>
<proteinExistence type="predicted"/>
<dbReference type="Gene3D" id="1.10.10.60">
    <property type="entry name" value="Homeodomain-like"/>
    <property type="match status" value="2"/>
</dbReference>
<evidence type="ECO:0000313" key="6">
    <source>
        <dbReference type="Proteomes" id="UP000597206"/>
    </source>
</evidence>
<dbReference type="InterPro" id="IPR014710">
    <property type="entry name" value="RmlC-like_jellyroll"/>
</dbReference>
<feature type="domain" description="HTH araC/xylS-type" evidence="4">
    <location>
        <begin position="164"/>
        <end position="261"/>
    </location>
</feature>
<dbReference type="Pfam" id="PF12833">
    <property type="entry name" value="HTH_18"/>
    <property type="match status" value="1"/>
</dbReference>
<dbReference type="EMBL" id="JADPMR010000001">
    <property type="protein sequence ID" value="MBF9001501.1"/>
    <property type="molecule type" value="Genomic_DNA"/>
</dbReference>
<dbReference type="InterPro" id="IPR003313">
    <property type="entry name" value="AraC-bd"/>
</dbReference>
<dbReference type="SUPFAM" id="SSF46689">
    <property type="entry name" value="Homeodomain-like"/>
    <property type="match status" value="1"/>
</dbReference>
<organism evidence="5 6">
    <name type="scientific">Vibrio nitrifigilis</name>
    <dbReference type="NCBI Taxonomy" id="2789781"/>
    <lineage>
        <taxon>Bacteria</taxon>
        <taxon>Pseudomonadati</taxon>
        <taxon>Pseudomonadota</taxon>
        <taxon>Gammaproteobacteria</taxon>
        <taxon>Vibrionales</taxon>
        <taxon>Vibrionaceae</taxon>
        <taxon>Vibrio</taxon>
    </lineage>
</organism>
<sequence length="264" mass="30513">MTDKRQKRAIPNLETLPRPVWARPENWGKNGTITEWHQHTWGQLSYAASGVLKVKTMTSYYVSPPNFGIWIPTNTQHQVISDDAVEMRSLYIADNKLKNSIWQSPLVCEITPLVRELIIHFCNHSPYYDKDSKQERLAQVIIDQLESLSTLELELPYPTDKRLAQICELLQKQPSTRLNINEWGKRVGLTGRSISRLFMSQTGMTFQRWRQRVRLIHALSLLQKSEPVTLIAYQCGYDSLSAFNEAFKQQFGCTAGQFQIRNSI</sequence>
<evidence type="ECO:0000256" key="2">
    <source>
        <dbReference type="ARBA" id="ARBA00023125"/>
    </source>
</evidence>
<gene>
    <name evidence="5" type="ORF">I1A42_13420</name>
</gene>
<protein>
    <submittedName>
        <fullName evidence="5">Helix-turn-helix transcriptional regulator</fullName>
    </submittedName>
</protein>
<dbReference type="PANTHER" id="PTHR11019">
    <property type="entry name" value="HTH-TYPE TRANSCRIPTIONAL REGULATOR NIMR"/>
    <property type="match status" value="1"/>
</dbReference>
<dbReference type="PROSITE" id="PS01124">
    <property type="entry name" value="HTH_ARAC_FAMILY_2"/>
    <property type="match status" value="1"/>
</dbReference>
<dbReference type="InterPro" id="IPR009057">
    <property type="entry name" value="Homeodomain-like_sf"/>
</dbReference>
<dbReference type="SMART" id="SM00342">
    <property type="entry name" value="HTH_ARAC"/>
    <property type="match status" value="1"/>
</dbReference>